<dbReference type="RefSeq" id="WP_309541682.1">
    <property type="nucleotide sequence ID" value="NZ_CP133659.1"/>
</dbReference>
<evidence type="ECO:0000256" key="3">
    <source>
        <dbReference type="ARBA" id="ARBA00023172"/>
    </source>
</evidence>
<evidence type="ECO:0000256" key="2">
    <source>
        <dbReference type="ARBA" id="ARBA00023125"/>
    </source>
</evidence>
<dbReference type="InterPro" id="IPR013762">
    <property type="entry name" value="Integrase-like_cat_sf"/>
</dbReference>
<dbReference type="PROSITE" id="PS51898">
    <property type="entry name" value="TYR_RECOMBINASE"/>
    <property type="match status" value="1"/>
</dbReference>
<dbReference type="Proteomes" id="UP001180616">
    <property type="component" value="Chromosome"/>
</dbReference>
<dbReference type="Pfam" id="PF00589">
    <property type="entry name" value="Phage_integrase"/>
    <property type="match status" value="1"/>
</dbReference>
<feature type="domain" description="Tyr recombinase" evidence="4">
    <location>
        <begin position="191"/>
        <end position="371"/>
    </location>
</feature>
<dbReference type="Gene3D" id="1.10.443.10">
    <property type="entry name" value="Intergrase catalytic core"/>
    <property type="match status" value="1"/>
</dbReference>
<proteinExistence type="inferred from homology"/>
<protein>
    <submittedName>
        <fullName evidence="5">Site-specific integrase</fullName>
    </submittedName>
</protein>
<evidence type="ECO:0000313" key="6">
    <source>
        <dbReference type="Proteomes" id="UP001180616"/>
    </source>
</evidence>
<dbReference type="PANTHER" id="PTHR30349">
    <property type="entry name" value="PHAGE INTEGRASE-RELATED"/>
    <property type="match status" value="1"/>
</dbReference>
<dbReference type="PANTHER" id="PTHR30349:SF64">
    <property type="entry name" value="PROPHAGE INTEGRASE INTD-RELATED"/>
    <property type="match status" value="1"/>
</dbReference>
<evidence type="ECO:0000256" key="1">
    <source>
        <dbReference type="ARBA" id="ARBA00008857"/>
    </source>
</evidence>
<keyword evidence="6" id="KW-1185">Reference proteome</keyword>
<gene>
    <name evidence="5" type="ORF">KPS_000235</name>
</gene>
<dbReference type="CDD" id="cd00796">
    <property type="entry name" value="INT_Rci_Hp1_C"/>
    <property type="match status" value="1"/>
</dbReference>
<evidence type="ECO:0000259" key="4">
    <source>
        <dbReference type="PROSITE" id="PS51898"/>
    </source>
</evidence>
<name>A0ABY9R3M5_9BACT</name>
<dbReference type="InterPro" id="IPR011010">
    <property type="entry name" value="DNA_brk_join_enz"/>
</dbReference>
<evidence type="ECO:0000313" key="5">
    <source>
        <dbReference type="EMBL" id="WMW65727.1"/>
    </source>
</evidence>
<accession>A0ABY9R3M5</accession>
<sequence>MAEKARKFIKTKFRGVYYRVSGTRQNKGRPDQCFVVWYTDAAGKAHWETIGWASQGITAAYANQCRQEILSRASQRATPADKRRVTVGQVVEHYARWAIAENRHVKQPLDQYDHHLRGHLHKVPLSDLTPAMLSDLKILLGETLSPQSVKHHFSFLRRAIYRAMTDGLWHGTNPCSSRKGGTFEMPRVDNKRVRFFTPEEATALLAELGRRSTQLRDMSLLSLRTGLRATEIFSLTGSSLAPGAGLIHFTGKGGVSQHVACPAEIMEMLLACDAAPDDYIFRARGGGPIRQISDAFQRAVTAIGLNESGESRYRITFHTWRHTFASWLAQSGRLTLQEIQHLLRHESITMTERYAHLIPNSTHSRLSIIADVMAAVPSPGTDEGGHG</sequence>
<comment type="similarity">
    <text evidence="1">Belongs to the 'phage' integrase family.</text>
</comment>
<keyword evidence="2" id="KW-0238">DNA-binding</keyword>
<reference evidence="5" key="1">
    <citation type="submission" date="2023-09" db="EMBL/GenBank/DDBJ databases">
        <authorList>
            <consortium name="CW5 consortium"/>
            <person name="Lu C.-W."/>
        </authorList>
    </citation>
    <scope>NUCLEOTIDE SEQUENCE</scope>
    <source>
        <strain evidence="5">KPS</strain>
    </source>
</reference>
<dbReference type="InterPro" id="IPR010998">
    <property type="entry name" value="Integrase_recombinase_N"/>
</dbReference>
<organism evidence="5 6">
    <name type="scientific">Nitratidesulfovibrio liaohensis</name>
    <dbReference type="NCBI Taxonomy" id="2604158"/>
    <lineage>
        <taxon>Bacteria</taxon>
        <taxon>Pseudomonadati</taxon>
        <taxon>Thermodesulfobacteriota</taxon>
        <taxon>Desulfovibrionia</taxon>
        <taxon>Desulfovibrionales</taxon>
        <taxon>Desulfovibrionaceae</taxon>
        <taxon>Nitratidesulfovibrio</taxon>
    </lineage>
</organism>
<dbReference type="EMBL" id="CP133659">
    <property type="protein sequence ID" value="WMW65727.1"/>
    <property type="molecule type" value="Genomic_DNA"/>
</dbReference>
<dbReference type="SUPFAM" id="SSF56349">
    <property type="entry name" value="DNA breaking-rejoining enzymes"/>
    <property type="match status" value="1"/>
</dbReference>
<keyword evidence="3" id="KW-0233">DNA recombination</keyword>
<dbReference type="InterPro" id="IPR050090">
    <property type="entry name" value="Tyrosine_recombinase_XerCD"/>
</dbReference>
<dbReference type="Gene3D" id="1.10.150.130">
    <property type="match status" value="1"/>
</dbReference>
<dbReference type="InterPro" id="IPR002104">
    <property type="entry name" value="Integrase_catalytic"/>
</dbReference>